<dbReference type="NCBIfam" id="TIGR00281">
    <property type="entry name" value="SMC-Scp complex subunit ScpB"/>
    <property type="match status" value="1"/>
</dbReference>
<dbReference type="PANTHER" id="PTHR34298:SF2">
    <property type="entry name" value="SEGREGATION AND CONDENSATION PROTEIN B"/>
    <property type="match status" value="1"/>
</dbReference>
<evidence type="ECO:0000313" key="5">
    <source>
        <dbReference type="EMBL" id="NDU43431.1"/>
    </source>
</evidence>
<keyword evidence="1" id="KW-0963">Cytoplasm</keyword>
<evidence type="ECO:0000256" key="2">
    <source>
        <dbReference type="ARBA" id="ARBA00022618"/>
    </source>
</evidence>
<dbReference type="AlphaFoldDB" id="A0A845UBW3"/>
<keyword evidence="3" id="KW-0159">Chromosome partition</keyword>
<reference evidence="5" key="1">
    <citation type="submission" date="2019-11" db="EMBL/GenBank/DDBJ databases">
        <title>Acidithiobacillus ferrianus sp. nov.: a facultatively anaerobic and extremely acidophilic chemolithoautotroph.</title>
        <authorList>
            <person name="Norris P.R."/>
            <person name="Falagan C."/>
            <person name="Moya-Beltran A."/>
            <person name="Castro M."/>
            <person name="Quatrini R."/>
            <person name="Johnson D.B."/>
        </authorList>
    </citation>
    <scope>NUCLEOTIDE SEQUENCE [LARGE SCALE GENOMIC DNA]</scope>
    <source>
        <strain evidence="5">MG</strain>
    </source>
</reference>
<dbReference type="SUPFAM" id="SSF46785">
    <property type="entry name" value="Winged helix' DNA-binding domain"/>
    <property type="match status" value="2"/>
</dbReference>
<dbReference type="GO" id="GO:0051304">
    <property type="term" value="P:chromosome separation"/>
    <property type="evidence" value="ECO:0007669"/>
    <property type="project" value="InterPro"/>
</dbReference>
<dbReference type="InterPro" id="IPR036388">
    <property type="entry name" value="WH-like_DNA-bd_sf"/>
</dbReference>
<dbReference type="InterPro" id="IPR036390">
    <property type="entry name" value="WH_DNA-bd_sf"/>
</dbReference>
<proteinExistence type="predicted"/>
<accession>A0A845UBW3</accession>
<dbReference type="Gene3D" id="1.10.10.10">
    <property type="entry name" value="Winged helix-like DNA-binding domain superfamily/Winged helix DNA-binding domain"/>
    <property type="match status" value="2"/>
</dbReference>
<organism evidence="5">
    <name type="scientific">Acidithiobacillus ferrianus</name>
    <dbReference type="NCBI Taxonomy" id="2678518"/>
    <lineage>
        <taxon>Bacteria</taxon>
        <taxon>Pseudomonadati</taxon>
        <taxon>Pseudomonadota</taxon>
        <taxon>Acidithiobacillia</taxon>
        <taxon>Acidithiobacillales</taxon>
        <taxon>Acidithiobacillaceae</taxon>
        <taxon>Acidithiobacillus</taxon>
    </lineage>
</organism>
<gene>
    <name evidence="5" type="primary">scpB</name>
    <name evidence="5" type="ORF">GL267_12570</name>
</gene>
<name>A0A845UBW3_9PROT</name>
<dbReference type="PIRSF" id="PIRSF019345">
    <property type="entry name" value="ScpB"/>
    <property type="match status" value="1"/>
</dbReference>
<evidence type="ECO:0000256" key="4">
    <source>
        <dbReference type="ARBA" id="ARBA00023306"/>
    </source>
</evidence>
<keyword evidence="2" id="KW-0132">Cell division</keyword>
<dbReference type="GO" id="GO:0051301">
    <property type="term" value="P:cell division"/>
    <property type="evidence" value="ECO:0007669"/>
    <property type="project" value="UniProtKB-KW"/>
</dbReference>
<sequence length="178" mass="19315">MRERLLALLLSSGEPLSSDHLATVFGDDPDFAGWEAALDALLTEGYGPLQLVFVAGGYRLRIHPCHNTLLARLHGGTPRSLSKAALETLAVIAYQQPVTRPEIEQRRGVALSAQILQQLQERGWITVAGHRETPGRPALWVTTPEFLEHFSLVSLESLPVVQTGNGGVHRDSPQDAAG</sequence>
<evidence type="ECO:0000256" key="3">
    <source>
        <dbReference type="ARBA" id="ARBA00022829"/>
    </source>
</evidence>
<dbReference type="RefSeq" id="WP_163098628.1">
    <property type="nucleotide sequence ID" value="NZ_CP127523.1"/>
</dbReference>
<dbReference type="EMBL" id="WNJL01000037">
    <property type="protein sequence ID" value="NDU43431.1"/>
    <property type="molecule type" value="Genomic_DNA"/>
</dbReference>
<evidence type="ECO:0000256" key="1">
    <source>
        <dbReference type="ARBA" id="ARBA00022490"/>
    </source>
</evidence>
<protein>
    <submittedName>
        <fullName evidence="5">SMC-Scp complex subunit ScpB</fullName>
    </submittedName>
</protein>
<dbReference type="Pfam" id="PF04079">
    <property type="entry name" value="SMC_ScpB"/>
    <property type="match status" value="1"/>
</dbReference>
<comment type="caution">
    <text evidence="5">The sequence shown here is derived from an EMBL/GenBank/DDBJ whole genome shotgun (WGS) entry which is preliminary data.</text>
</comment>
<keyword evidence="4" id="KW-0131">Cell cycle</keyword>
<dbReference type="InterPro" id="IPR005234">
    <property type="entry name" value="ScpB_csome_segregation"/>
</dbReference>
<dbReference type="PANTHER" id="PTHR34298">
    <property type="entry name" value="SEGREGATION AND CONDENSATION PROTEIN B"/>
    <property type="match status" value="1"/>
</dbReference>